<accession>A0A8S9FPN1</accession>
<feature type="region of interest" description="Disordered" evidence="1">
    <location>
        <begin position="96"/>
        <end position="119"/>
    </location>
</feature>
<comment type="caution">
    <text evidence="2">The sequence shown here is derived from an EMBL/GenBank/DDBJ whole genome shotgun (WGS) entry which is preliminary data.</text>
</comment>
<gene>
    <name evidence="2" type="ORF">F2Q68_00020558</name>
</gene>
<protein>
    <submittedName>
        <fullName evidence="2">Uncharacterized protein</fullName>
    </submittedName>
</protein>
<organism evidence="2 3">
    <name type="scientific">Brassica cretica</name>
    <name type="common">Mustard</name>
    <dbReference type="NCBI Taxonomy" id="69181"/>
    <lineage>
        <taxon>Eukaryota</taxon>
        <taxon>Viridiplantae</taxon>
        <taxon>Streptophyta</taxon>
        <taxon>Embryophyta</taxon>
        <taxon>Tracheophyta</taxon>
        <taxon>Spermatophyta</taxon>
        <taxon>Magnoliopsida</taxon>
        <taxon>eudicotyledons</taxon>
        <taxon>Gunneridae</taxon>
        <taxon>Pentapetalae</taxon>
        <taxon>rosids</taxon>
        <taxon>malvids</taxon>
        <taxon>Brassicales</taxon>
        <taxon>Brassicaceae</taxon>
        <taxon>Brassiceae</taxon>
        <taxon>Brassica</taxon>
    </lineage>
</organism>
<evidence type="ECO:0000256" key="1">
    <source>
        <dbReference type="SAM" id="MobiDB-lite"/>
    </source>
</evidence>
<proteinExistence type="predicted"/>
<evidence type="ECO:0000313" key="3">
    <source>
        <dbReference type="Proteomes" id="UP000712281"/>
    </source>
</evidence>
<dbReference type="EMBL" id="QGKW02002228">
    <property type="protein sequence ID" value="KAF2535119.1"/>
    <property type="molecule type" value="Genomic_DNA"/>
</dbReference>
<reference evidence="2" key="1">
    <citation type="submission" date="2019-12" db="EMBL/GenBank/DDBJ databases">
        <title>Genome sequencing and annotation of Brassica cretica.</title>
        <authorList>
            <person name="Studholme D.J."/>
            <person name="Sarris P.F."/>
        </authorList>
    </citation>
    <scope>NUCLEOTIDE SEQUENCE</scope>
    <source>
        <strain evidence="2">PFS-001/15</strain>
        <tissue evidence="2">Leaf</tissue>
    </source>
</reference>
<sequence length="119" mass="14382">MYHSIGHQWWRLEQSLRRRGEERQREEITESKLISKREGRERRKTRHSFTLPDLKWGVQRSLRCMKVQSHGGADNLNRRLETERWRSEEGIEEYREKMKESTNTKRARMGCSAVPKLLS</sequence>
<dbReference type="AlphaFoldDB" id="A0A8S9FPN1"/>
<evidence type="ECO:0000313" key="2">
    <source>
        <dbReference type="EMBL" id="KAF2535119.1"/>
    </source>
</evidence>
<dbReference type="Proteomes" id="UP000712281">
    <property type="component" value="Unassembled WGS sequence"/>
</dbReference>
<name>A0A8S9FPN1_BRACR</name>